<accession>A0A4P9XUE5</accession>
<evidence type="ECO:0000256" key="5">
    <source>
        <dbReference type="ARBA" id="ARBA00022454"/>
    </source>
</evidence>
<dbReference type="EMBL" id="KZ992486">
    <property type="protein sequence ID" value="RKP09833.1"/>
    <property type="molecule type" value="Genomic_DNA"/>
</dbReference>
<feature type="compositionally biased region" description="Acidic residues" evidence="19">
    <location>
        <begin position="51"/>
        <end position="61"/>
    </location>
</feature>
<evidence type="ECO:0000256" key="3">
    <source>
        <dbReference type="ARBA" id="ARBA00004629"/>
    </source>
</evidence>
<protein>
    <recommendedName>
        <fullName evidence="17">DASH complex subunit DUO1</fullName>
    </recommendedName>
    <alternativeName>
        <fullName evidence="18">Outer kinetochore protein DUO1</fullName>
    </alternativeName>
</protein>
<keyword evidence="14" id="KW-0539">Nucleus</keyword>
<keyword evidence="13" id="KW-0206">Cytoskeleton</keyword>
<dbReference type="AlphaFoldDB" id="A0A4P9XUE5"/>
<dbReference type="GO" id="GO:0042729">
    <property type="term" value="C:DASH complex"/>
    <property type="evidence" value="ECO:0007669"/>
    <property type="project" value="InterPro"/>
</dbReference>
<keyword evidence="7" id="KW-0132">Cell division</keyword>
<evidence type="ECO:0000256" key="9">
    <source>
        <dbReference type="ARBA" id="ARBA00022776"/>
    </source>
</evidence>
<evidence type="ECO:0000256" key="12">
    <source>
        <dbReference type="ARBA" id="ARBA00023054"/>
    </source>
</evidence>
<evidence type="ECO:0000256" key="1">
    <source>
        <dbReference type="ARBA" id="ARBA00004123"/>
    </source>
</evidence>
<keyword evidence="6" id="KW-0963">Cytoplasm</keyword>
<organism evidence="20 21">
    <name type="scientific">Thamnocephalis sphaerospora</name>
    <dbReference type="NCBI Taxonomy" id="78915"/>
    <lineage>
        <taxon>Eukaryota</taxon>
        <taxon>Fungi</taxon>
        <taxon>Fungi incertae sedis</taxon>
        <taxon>Zoopagomycota</taxon>
        <taxon>Zoopagomycotina</taxon>
        <taxon>Zoopagomycetes</taxon>
        <taxon>Zoopagales</taxon>
        <taxon>Sigmoideomycetaceae</taxon>
        <taxon>Thamnocephalis</taxon>
    </lineage>
</organism>
<keyword evidence="10" id="KW-0159">Chromosome partition</keyword>
<dbReference type="GO" id="GO:0005874">
    <property type="term" value="C:microtubule"/>
    <property type="evidence" value="ECO:0007669"/>
    <property type="project" value="UniProtKB-KW"/>
</dbReference>
<dbReference type="GO" id="GO:0072686">
    <property type="term" value="C:mitotic spindle"/>
    <property type="evidence" value="ECO:0007669"/>
    <property type="project" value="InterPro"/>
</dbReference>
<keyword evidence="12" id="KW-0175">Coiled coil</keyword>
<dbReference type="PANTHER" id="PTHR28216">
    <property type="entry name" value="DASH COMPLEX SUBUNIT DUO1"/>
    <property type="match status" value="1"/>
</dbReference>
<keyword evidence="8" id="KW-0493">Microtubule</keyword>
<dbReference type="GO" id="GO:0051301">
    <property type="term" value="P:cell division"/>
    <property type="evidence" value="ECO:0007669"/>
    <property type="project" value="UniProtKB-KW"/>
</dbReference>
<feature type="region of interest" description="Disordered" evidence="19">
    <location>
        <begin position="1"/>
        <end position="87"/>
    </location>
</feature>
<dbReference type="Pfam" id="PF08651">
    <property type="entry name" value="DASH_Duo1"/>
    <property type="match status" value="1"/>
</dbReference>
<evidence type="ECO:0000313" key="20">
    <source>
        <dbReference type="EMBL" id="RKP09833.1"/>
    </source>
</evidence>
<dbReference type="InterPro" id="IPR013960">
    <property type="entry name" value="DASH_Duo1"/>
</dbReference>
<evidence type="ECO:0000256" key="7">
    <source>
        <dbReference type="ARBA" id="ARBA00022618"/>
    </source>
</evidence>
<evidence type="ECO:0000313" key="21">
    <source>
        <dbReference type="Proteomes" id="UP000271241"/>
    </source>
</evidence>
<keyword evidence="16" id="KW-0137">Centromere</keyword>
<dbReference type="GO" id="GO:0007059">
    <property type="term" value="P:chromosome segregation"/>
    <property type="evidence" value="ECO:0007669"/>
    <property type="project" value="UniProtKB-KW"/>
</dbReference>
<keyword evidence="21" id="KW-1185">Reference proteome</keyword>
<evidence type="ECO:0000256" key="19">
    <source>
        <dbReference type="SAM" id="MobiDB-lite"/>
    </source>
</evidence>
<feature type="compositionally biased region" description="Polar residues" evidence="19">
    <location>
        <begin position="70"/>
        <end position="87"/>
    </location>
</feature>
<keyword evidence="11" id="KW-0995">Kinetochore</keyword>
<dbReference type="GO" id="GO:0000278">
    <property type="term" value="P:mitotic cell cycle"/>
    <property type="evidence" value="ECO:0007669"/>
    <property type="project" value="InterPro"/>
</dbReference>
<gene>
    <name evidence="20" type="ORF">THASP1DRAFT_22379</name>
</gene>
<evidence type="ECO:0000256" key="17">
    <source>
        <dbReference type="ARBA" id="ARBA00044152"/>
    </source>
</evidence>
<dbReference type="STRING" id="78915.A0A4P9XUE5"/>
<proteinExistence type="inferred from homology"/>
<evidence type="ECO:0000256" key="4">
    <source>
        <dbReference type="ARBA" id="ARBA00005366"/>
    </source>
</evidence>
<dbReference type="PANTHER" id="PTHR28216:SF1">
    <property type="entry name" value="DASH COMPLEX SUBUNIT DUO1"/>
    <property type="match status" value="1"/>
</dbReference>
<evidence type="ECO:0000256" key="14">
    <source>
        <dbReference type="ARBA" id="ARBA00023242"/>
    </source>
</evidence>
<name>A0A4P9XUE5_9FUNG</name>
<comment type="similarity">
    <text evidence="4">Belongs to the DASH complex DUO1 family.</text>
</comment>
<evidence type="ECO:0000256" key="8">
    <source>
        <dbReference type="ARBA" id="ARBA00022701"/>
    </source>
</evidence>
<evidence type="ECO:0000256" key="13">
    <source>
        <dbReference type="ARBA" id="ARBA00023212"/>
    </source>
</evidence>
<dbReference type="Proteomes" id="UP000271241">
    <property type="component" value="Unassembled WGS sequence"/>
</dbReference>
<keyword evidence="9" id="KW-0498">Mitosis</keyword>
<evidence type="ECO:0000256" key="6">
    <source>
        <dbReference type="ARBA" id="ARBA00022490"/>
    </source>
</evidence>
<evidence type="ECO:0000256" key="18">
    <source>
        <dbReference type="ARBA" id="ARBA00044358"/>
    </source>
</evidence>
<evidence type="ECO:0000256" key="11">
    <source>
        <dbReference type="ARBA" id="ARBA00022838"/>
    </source>
</evidence>
<keyword evidence="15" id="KW-0131">Cell cycle</keyword>
<keyword evidence="5" id="KW-0158">Chromosome</keyword>
<evidence type="ECO:0000256" key="15">
    <source>
        <dbReference type="ARBA" id="ARBA00023306"/>
    </source>
</evidence>
<reference evidence="21" key="1">
    <citation type="journal article" date="2018" name="Nat. Microbiol.">
        <title>Leveraging single-cell genomics to expand the fungal tree of life.</title>
        <authorList>
            <person name="Ahrendt S.R."/>
            <person name="Quandt C.A."/>
            <person name="Ciobanu D."/>
            <person name="Clum A."/>
            <person name="Salamov A."/>
            <person name="Andreopoulos B."/>
            <person name="Cheng J.F."/>
            <person name="Woyke T."/>
            <person name="Pelin A."/>
            <person name="Henrissat B."/>
            <person name="Reynolds N.K."/>
            <person name="Benny G.L."/>
            <person name="Smith M.E."/>
            <person name="James T.Y."/>
            <person name="Grigoriev I.V."/>
        </authorList>
    </citation>
    <scope>NUCLEOTIDE SEQUENCE [LARGE SCALE GENOMIC DNA]</scope>
    <source>
        <strain evidence="21">RSA 1356</strain>
    </source>
</reference>
<comment type="subcellular location">
    <subcellularLocation>
        <location evidence="3">Chromosome</location>
        <location evidence="3">Centromere</location>
        <location evidence="3">Kinetochore</location>
    </subcellularLocation>
    <subcellularLocation>
        <location evidence="2">Cytoplasm</location>
        <location evidence="2">Cytoskeleton</location>
        <location evidence="2">Spindle</location>
    </subcellularLocation>
    <subcellularLocation>
        <location evidence="1">Nucleus</location>
    </subcellularLocation>
</comment>
<sequence length="268" mass="29148">MDDSELIFEGASQLSMDDSDWDAETGTSAFGHLGRKRSASEALDAAPLAADGDDDDDDDDGGGQIGDATWANTSPSTMTLDEASVETQEASAANVAWASMDEATRLLHELASVRQVTTAMAHITDNLRAAQAGILRFTETTTRTDELLDMWVRLFSQAEHTQRLLHDEQWTGASADVLRTQREAEEQERARQEQLAREEGRGPALRRMTFIVTDEAHVAWHVQPAADPGVVEGAAEVVVVPRPPLQPQVEAEVVVQHLVSGSRYTSGK</sequence>
<evidence type="ECO:0000256" key="2">
    <source>
        <dbReference type="ARBA" id="ARBA00004186"/>
    </source>
</evidence>
<evidence type="ECO:0000256" key="10">
    <source>
        <dbReference type="ARBA" id="ARBA00022829"/>
    </source>
</evidence>
<dbReference type="OrthoDB" id="5599235at2759"/>
<evidence type="ECO:0000256" key="16">
    <source>
        <dbReference type="ARBA" id="ARBA00023328"/>
    </source>
</evidence>